<dbReference type="InterPro" id="IPR000073">
    <property type="entry name" value="AB_hydrolase_1"/>
</dbReference>
<dbReference type="SUPFAM" id="SSF53474">
    <property type="entry name" value="alpha/beta-Hydrolases"/>
    <property type="match status" value="1"/>
</dbReference>
<proteinExistence type="predicted"/>
<keyword evidence="3" id="KW-1185">Reference proteome</keyword>
<dbReference type="SMART" id="SM01043">
    <property type="entry name" value="BTAD"/>
    <property type="match status" value="1"/>
</dbReference>
<name>A0A395JJV7_9GAMM</name>
<comment type="caution">
    <text evidence="2">The sequence shown here is derived from an EMBL/GenBank/DDBJ whole genome shotgun (WGS) entry which is preliminary data.</text>
</comment>
<evidence type="ECO:0000259" key="1">
    <source>
        <dbReference type="SMART" id="SM01043"/>
    </source>
</evidence>
<dbReference type="Pfam" id="PF00561">
    <property type="entry name" value="Abhydrolase_1"/>
    <property type="match status" value="1"/>
</dbReference>
<dbReference type="PANTHER" id="PTHR43433:SF5">
    <property type="entry name" value="AB HYDROLASE-1 DOMAIN-CONTAINING PROTEIN"/>
    <property type="match status" value="1"/>
</dbReference>
<dbReference type="Gene3D" id="1.25.40.10">
    <property type="entry name" value="Tetratricopeptide repeat domain"/>
    <property type="match status" value="1"/>
</dbReference>
<protein>
    <submittedName>
        <fullName evidence="2">Pimeloyl-ACP methyl ester carboxylesterase</fullName>
    </submittedName>
</protein>
<dbReference type="RefSeq" id="WP_211316929.1">
    <property type="nucleotide sequence ID" value="NZ_QNRT01000002.1"/>
</dbReference>
<dbReference type="Gene3D" id="3.40.50.1820">
    <property type="entry name" value="alpha/beta hydrolase"/>
    <property type="match status" value="1"/>
</dbReference>
<reference evidence="2 3" key="1">
    <citation type="submission" date="2018-06" db="EMBL/GenBank/DDBJ databases">
        <title>Genomic Encyclopedia of Type Strains, Phase IV (KMG-IV): sequencing the most valuable type-strain genomes for metagenomic binning, comparative biology and taxonomic classification.</title>
        <authorList>
            <person name="Goeker M."/>
        </authorList>
    </citation>
    <scope>NUCLEOTIDE SEQUENCE [LARGE SCALE GENOMIC DNA]</scope>
    <source>
        <strain evidence="2 3">DSM 24032</strain>
    </source>
</reference>
<dbReference type="InParanoid" id="A0A395JJV7"/>
<gene>
    <name evidence="2" type="ORF">DFR28_102485</name>
</gene>
<dbReference type="Proteomes" id="UP000253083">
    <property type="component" value="Unassembled WGS sequence"/>
</dbReference>
<dbReference type="PRINTS" id="PR00111">
    <property type="entry name" value="ABHYDROLASE"/>
</dbReference>
<feature type="domain" description="Bacterial transcriptional activator" evidence="1">
    <location>
        <begin position="100"/>
        <end position="237"/>
    </location>
</feature>
<dbReference type="Gene3D" id="1.10.10.10">
    <property type="entry name" value="Winged helix-like DNA-binding domain superfamily/Winged helix DNA-binding domain"/>
    <property type="match status" value="1"/>
</dbReference>
<organism evidence="2 3">
    <name type="scientific">Arenicella xantha</name>
    <dbReference type="NCBI Taxonomy" id="644221"/>
    <lineage>
        <taxon>Bacteria</taxon>
        <taxon>Pseudomonadati</taxon>
        <taxon>Pseudomonadota</taxon>
        <taxon>Gammaproteobacteria</taxon>
        <taxon>Arenicellales</taxon>
        <taxon>Arenicellaceae</taxon>
        <taxon>Arenicella</taxon>
    </lineage>
</organism>
<evidence type="ECO:0000313" key="3">
    <source>
        <dbReference type="Proteomes" id="UP000253083"/>
    </source>
</evidence>
<dbReference type="InterPro" id="IPR029058">
    <property type="entry name" value="AB_hydrolase_fold"/>
</dbReference>
<dbReference type="InterPro" id="IPR011990">
    <property type="entry name" value="TPR-like_helical_dom_sf"/>
</dbReference>
<dbReference type="EMBL" id="QNRT01000002">
    <property type="protein sequence ID" value="RBP51066.1"/>
    <property type="molecule type" value="Genomic_DNA"/>
</dbReference>
<dbReference type="InterPro" id="IPR036388">
    <property type="entry name" value="WH-like_DNA-bd_sf"/>
</dbReference>
<sequence length="534" mass="60756">MNKAIFIKTLGSLTLSRDGQELPLPASKKTRALLAFLAISARPHRRERLCELFWEAPDDPRGALRWSLSKLRGVLKSTTEMGPIIADRERAQLNLEGIDIDFSTIRKTLFDQHAVLPLAELRSIAAMLEQPLLDGLDLPNQPGFQSWLVAEREDARLLRVNVMRRLTLHPEIEHQEACNWARRWLELDPFSDGAAEARVMTLRRLGQLAEAQQVIDHFTSSLQSAGLTINAKFETSLQEYDRKDQEEPNRTLLRQQNISFCKTADNVRIAYATVGSGRPIVKAANWLNHLELDWDSPIWGDLFHALAKDRTFIRYDERGNGLSDWDVDEINQAVFVNDLETVVDQLELKKFPLLGISQGCAVSIEYAVRHPERVSALILISGYASGWRIGASVEEQAKREAVMTLTQHGWGGKNPAYRHIFTQTFMPDAKPEELDWFDEFQRQTTSPENAVRFQQAFADIDVRALLSQVNVPTIVFHSRHDQRISLEQGREVANGIPNARFVALESNNHILLGHEPAWQVVMDETERFLAEHKL</sequence>
<evidence type="ECO:0000313" key="2">
    <source>
        <dbReference type="EMBL" id="RBP51066.1"/>
    </source>
</evidence>
<dbReference type="AlphaFoldDB" id="A0A395JJV7"/>
<dbReference type="InterPro" id="IPR005158">
    <property type="entry name" value="BTAD"/>
</dbReference>
<accession>A0A395JJV7</accession>
<dbReference type="PANTHER" id="PTHR43433">
    <property type="entry name" value="HYDROLASE, ALPHA/BETA FOLD FAMILY PROTEIN"/>
    <property type="match status" value="1"/>
</dbReference>
<dbReference type="InterPro" id="IPR050471">
    <property type="entry name" value="AB_hydrolase"/>
</dbReference>